<protein>
    <submittedName>
        <fullName evidence="1">Uncharacterized protein</fullName>
    </submittedName>
</protein>
<name>A0A517ZQ05_9PLAN</name>
<evidence type="ECO:0000313" key="2">
    <source>
        <dbReference type="Proteomes" id="UP000319383"/>
    </source>
</evidence>
<sequence>MCLNPSVNSHSANAVVRLATTHRLLAGRGSKGHRYFRAILERSPPRKQSR</sequence>
<organism evidence="1 2">
    <name type="scientific">Symmachiella dynata</name>
    <dbReference type="NCBI Taxonomy" id="2527995"/>
    <lineage>
        <taxon>Bacteria</taxon>
        <taxon>Pseudomonadati</taxon>
        <taxon>Planctomycetota</taxon>
        <taxon>Planctomycetia</taxon>
        <taxon>Planctomycetales</taxon>
        <taxon>Planctomycetaceae</taxon>
        <taxon>Symmachiella</taxon>
    </lineage>
</organism>
<dbReference type="EMBL" id="CP036276">
    <property type="protein sequence ID" value="QDU44517.1"/>
    <property type="molecule type" value="Genomic_DNA"/>
</dbReference>
<evidence type="ECO:0000313" key="1">
    <source>
        <dbReference type="EMBL" id="QDU44517.1"/>
    </source>
</evidence>
<dbReference type="AlphaFoldDB" id="A0A517ZQ05"/>
<keyword evidence="2" id="KW-1185">Reference proteome</keyword>
<dbReference type="Proteomes" id="UP000319383">
    <property type="component" value="Chromosome"/>
</dbReference>
<gene>
    <name evidence="1" type="ORF">Mal52_30000</name>
</gene>
<proteinExistence type="predicted"/>
<reference evidence="1 2" key="1">
    <citation type="submission" date="2019-02" db="EMBL/GenBank/DDBJ databases">
        <title>Deep-cultivation of Planctomycetes and their phenomic and genomic characterization uncovers novel biology.</title>
        <authorList>
            <person name="Wiegand S."/>
            <person name="Jogler M."/>
            <person name="Boedeker C."/>
            <person name="Pinto D."/>
            <person name="Vollmers J."/>
            <person name="Rivas-Marin E."/>
            <person name="Kohn T."/>
            <person name="Peeters S.H."/>
            <person name="Heuer A."/>
            <person name="Rast P."/>
            <person name="Oberbeckmann S."/>
            <person name="Bunk B."/>
            <person name="Jeske O."/>
            <person name="Meyerdierks A."/>
            <person name="Storesund J.E."/>
            <person name="Kallscheuer N."/>
            <person name="Luecker S."/>
            <person name="Lage O.M."/>
            <person name="Pohl T."/>
            <person name="Merkel B.J."/>
            <person name="Hornburger P."/>
            <person name="Mueller R.-W."/>
            <person name="Bruemmer F."/>
            <person name="Labrenz M."/>
            <person name="Spormann A.M."/>
            <person name="Op den Camp H."/>
            <person name="Overmann J."/>
            <person name="Amann R."/>
            <person name="Jetten M.S.M."/>
            <person name="Mascher T."/>
            <person name="Medema M.H."/>
            <person name="Devos D.P."/>
            <person name="Kaster A.-K."/>
            <person name="Ovreas L."/>
            <person name="Rohde M."/>
            <person name="Galperin M.Y."/>
            <person name="Jogler C."/>
        </authorList>
    </citation>
    <scope>NUCLEOTIDE SEQUENCE [LARGE SCALE GENOMIC DNA]</scope>
    <source>
        <strain evidence="1 2">Mal52</strain>
    </source>
</reference>
<dbReference type="KEGG" id="sdyn:Mal52_30000"/>
<accession>A0A517ZQ05</accession>